<keyword evidence="2" id="KW-1185">Reference proteome</keyword>
<protein>
    <submittedName>
        <fullName evidence="1">Uncharacterized protein</fullName>
    </submittedName>
</protein>
<organism evidence="1 2">
    <name type="scientific">Vigna unguiculata</name>
    <name type="common">Cowpea</name>
    <dbReference type="NCBI Taxonomy" id="3917"/>
    <lineage>
        <taxon>Eukaryota</taxon>
        <taxon>Viridiplantae</taxon>
        <taxon>Streptophyta</taxon>
        <taxon>Embryophyta</taxon>
        <taxon>Tracheophyta</taxon>
        <taxon>Spermatophyta</taxon>
        <taxon>Magnoliopsida</taxon>
        <taxon>eudicotyledons</taxon>
        <taxon>Gunneridae</taxon>
        <taxon>Pentapetalae</taxon>
        <taxon>rosids</taxon>
        <taxon>fabids</taxon>
        <taxon>Fabales</taxon>
        <taxon>Fabaceae</taxon>
        <taxon>Papilionoideae</taxon>
        <taxon>50 kb inversion clade</taxon>
        <taxon>NPAAA clade</taxon>
        <taxon>indigoferoid/millettioid clade</taxon>
        <taxon>Phaseoleae</taxon>
        <taxon>Vigna</taxon>
    </lineage>
</organism>
<evidence type="ECO:0000313" key="1">
    <source>
        <dbReference type="EMBL" id="QCE07818.1"/>
    </source>
</evidence>
<gene>
    <name evidence="1" type="ORF">DEO72_LG9g2838</name>
</gene>
<proteinExistence type="predicted"/>
<accession>A0A4D6N3E2</accession>
<name>A0A4D6N3E2_VIGUN</name>
<dbReference type="Proteomes" id="UP000501690">
    <property type="component" value="Linkage Group LG9"/>
</dbReference>
<evidence type="ECO:0000313" key="2">
    <source>
        <dbReference type="Proteomes" id="UP000501690"/>
    </source>
</evidence>
<dbReference type="EMBL" id="CP039353">
    <property type="protein sequence ID" value="QCE07818.1"/>
    <property type="molecule type" value="Genomic_DNA"/>
</dbReference>
<reference evidence="1 2" key="1">
    <citation type="submission" date="2019-04" db="EMBL/GenBank/DDBJ databases">
        <title>An improved genome assembly and genetic linkage map for asparagus bean, Vigna unguiculata ssp. sesquipedialis.</title>
        <authorList>
            <person name="Xia Q."/>
            <person name="Zhang R."/>
            <person name="Dong Y."/>
        </authorList>
    </citation>
    <scope>NUCLEOTIDE SEQUENCE [LARGE SCALE GENOMIC DNA]</scope>
    <source>
        <tissue evidence="1">Leaf</tissue>
    </source>
</reference>
<dbReference type="AlphaFoldDB" id="A0A4D6N3E2"/>
<sequence length="106" mass="11912">MNLLGWKEEIDVSGGEEWMCKNPSVESALFDDLYGSNKFDNPEGLGRLNDLYELSKSDNLDGLSGTDNPNRLNWLNDSDGPCQMTNTDQTYLMTRTNQVGPKTQMD</sequence>